<dbReference type="Proteomes" id="UP000297753">
    <property type="component" value="Unassembled WGS sequence"/>
</dbReference>
<sequence length="128" mass="14131">MKHLSKAIVVQDGKVLVQETVKSSSGAKVIDFPLGLVSDNESATDAARKLIVEADENQVQHTATFSGVNEKGGRTYYAIFKADAKAKLKLAQSDMTESARWVEPKDLPLNDFYAEDIDFIKTHLPQYS</sequence>
<name>A0A4Y8WAK4_9VIBR</name>
<reference evidence="2 3" key="1">
    <citation type="submission" date="2019-01" db="EMBL/GenBank/DDBJ databases">
        <title>Vibrio BEI176 sp. nov, a marine bacterium isolated from China: eastern marignal seas.</title>
        <authorList>
            <person name="Li B."/>
        </authorList>
    </citation>
    <scope>NUCLEOTIDE SEQUENCE [LARGE SCALE GENOMIC DNA]</scope>
    <source>
        <strain evidence="2 3">BEI176</strain>
    </source>
</reference>
<keyword evidence="3" id="KW-1185">Reference proteome</keyword>
<dbReference type="Gene3D" id="3.90.79.10">
    <property type="entry name" value="Nucleoside Triphosphate Pyrophosphohydrolase"/>
    <property type="match status" value="1"/>
</dbReference>
<dbReference type="AlphaFoldDB" id="A0A4Y8WAK4"/>
<keyword evidence="2" id="KW-0378">Hydrolase</keyword>
<dbReference type="Pfam" id="PF00293">
    <property type="entry name" value="NUDIX"/>
    <property type="match status" value="1"/>
</dbReference>
<evidence type="ECO:0000259" key="1">
    <source>
        <dbReference type="Pfam" id="PF00293"/>
    </source>
</evidence>
<dbReference type="GO" id="GO:0016787">
    <property type="term" value="F:hydrolase activity"/>
    <property type="evidence" value="ECO:0007669"/>
    <property type="project" value="UniProtKB-KW"/>
</dbReference>
<dbReference type="SUPFAM" id="SSF55811">
    <property type="entry name" value="Nudix"/>
    <property type="match status" value="1"/>
</dbReference>
<dbReference type="RefSeq" id="WP_134837194.1">
    <property type="nucleotide sequence ID" value="NZ_SATR01000050.1"/>
</dbReference>
<gene>
    <name evidence="2" type="ORF">ELS82_20935</name>
</gene>
<evidence type="ECO:0000313" key="3">
    <source>
        <dbReference type="Proteomes" id="UP000297753"/>
    </source>
</evidence>
<organism evidence="2 3">
    <name type="scientific">Vibrio ouci</name>
    <dbReference type="NCBI Taxonomy" id="2499078"/>
    <lineage>
        <taxon>Bacteria</taxon>
        <taxon>Pseudomonadati</taxon>
        <taxon>Pseudomonadota</taxon>
        <taxon>Gammaproteobacteria</taxon>
        <taxon>Vibrionales</taxon>
        <taxon>Vibrionaceae</taxon>
        <taxon>Vibrio</taxon>
    </lineage>
</organism>
<dbReference type="EMBL" id="SATR01000050">
    <property type="protein sequence ID" value="TFH89676.1"/>
    <property type="molecule type" value="Genomic_DNA"/>
</dbReference>
<protein>
    <submittedName>
        <fullName evidence="2">NUDIX hydrolase</fullName>
    </submittedName>
</protein>
<comment type="caution">
    <text evidence="2">The sequence shown here is derived from an EMBL/GenBank/DDBJ whole genome shotgun (WGS) entry which is preliminary data.</text>
</comment>
<feature type="domain" description="Nudix hydrolase" evidence="1">
    <location>
        <begin position="2"/>
        <end position="120"/>
    </location>
</feature>
<dbReference type="InterPro" id="IPR015797">
    <property type="entry name" value="NUDIX_hydrolase-like_dom_sf"/>
</dbReference>
<dbReference type="OrthoDB" id="9791228at2"/>
<proteinExistence type="predicted"/>
<evidence type="ECO:0000313" key="2">
    <source>
        <dbReference type="EMBL" id="TFH89676.1"/>
    </source>
</evidence>
<accession>A0A4Y8WAK4</accession>
<dbReference type="InterPro" id="IPR000086">
    <property type="entry name" value="NUDIX_hydrolase_dom"/>
</dbReference>